<dbReference type="PROSITE" id="PS00622">
    <property type="entry name" value="HTH_LUXR_1"/>
    <property type="match status" value="1"/>
</dbReference>
<dbReference type="PRINTS" id="PR00038">
    <property type="entry name" value="HTHLUXR"/>
</dbReference>
<comment type="caution">
    <text evidence="5">The sequence shown here is derived from an EMBL/GenBank/DDBJ whole genome shotgun (WGS) entry which is preliminary data.</text>
</comment>
<dbReference type="Gene3D" id="3.40.50.2300">
    <property type="match status" value="1"/>
</dbReference>
<dbReference type="PROSITE" id="PS50043">
    <property type="entry name" value="HTH_LUXR_2"/>
    <property type="match status" value="1"/>
</dbReference>
<dbReference type="InterPro" id="IPR001789">
    <property type="entry name" value="Sig_transdc_resp-reg_receiver"/>
</dbReference>
<evidence type="ECO:0000256" key="2">
    <source>
        <dbReference type="PROSITE-ProRule" id="PRU00169"/>
    </source>
</evidence>
<dbReference type="InterPro" id="IPR039420">
    <property type="entry name" value="WalR-like"/>
</dbReference>
<dbReference type="InterPro" id="IPR016032">
    <property type="entry name" value="Sig_transdc_resp-reg_C-effctor"/>
</dbReference>
<dbReference type="InterPro" id="IPR000792">
    <property type="entry name" value="Tscrpt_reg_LuxR_C"/>
</dbReference>
<dbReference type="Proteomes" id="UP001597347">
    <property type="component" value="Unassembled WGS sequence"/>
</dbReference>
<dbReference type="Pfam" id="PF00196">
    <property type="entry name" value="GerE"/>
    <property type="match status" value="1"/>
</dbReference>
<name>A0ABW4LCE4_9MICO</name>
<feature type="modified residue" description="4-aspartylphosphate" evidence="2">
    <location>
        <position position="58"/>
    </location>
</feature>
<dbReference type="SMART" id="SM00421">
    <property type="entry name" value="HTH_LUXR"/>
    <property type="match status" value="1"/>
</dbReference>
<feature type="domain" description="Response regulatory" evidence="4">
    <location>
        <begin position="12"/>
        <end position="123"/>
    </location>
</feature>
<dbReference type="PROSITE" id="PS50110">
    <property type="entry name" value="RESPONSE_REGULATORY"/>
    <property type="match status" value="1"/>
</dbReference>
<dbReference type="GO" id="GO:0003677">
    <property type="term" value="F:DNA binding"/>
    <property type="evidence" value="ECO:0007669"/>
    <property type="project" value="UniProtKB-KW"/>
</dbReference>
<evidence type="ECO:0000259" key="3">
    <source>
        <dbReference type="PROSITE" id="PS50043"/>
    </source>
</evidence>
<dbReference type="SUPFAM" id="SSF52172">
    <property type="entry name" value="CheY-like"/>
    <property type="match status" value="1"/>
</dbReference>
<organism evidence="5 6">
    <name type="scientific">Amnibacterium endophyticum</name>
    <dbReference type="NCBI Taxonomy" id="2109337"/>
    <lineage>
        <taxon>Bacteria</taxon>
        <taxon>Bacillati</taxon>
        <taxon>Actinomycetota</taxon>
        <taxon>Actinomycetes</taxon>
        <taxon>Micrococcales</taxon>
        <taxon>Microbacteriaceae</taxon>
        <taxon>Amnibacterium</taxon>
    </lineage>
</organism>
<dbReference type="PANTHER" id="PTHR43214:SF43">
    <property type="entry name" value="TWO-COMPONENT RESPONSE REGULATOR"/>
    <property type="match status" value="1"/>
</dbReference>
<dbReference type="RefSeq" id="WP_377932087.1">
    <property type="nucleotide sequence ID" value="NZ_JBHUEA010000003.1"/>
</dbReference>
<evidence type="ECO:0000313" key="6">
    <source>
        <dbReference type="Proteomes" id="UP001597347"/>
    </source>
</evidence>
<keyword evidence="1 5" id="KW-0238">DNA-binding</keyword>
<sequence length="226" mass="24963">MSGHSGRRGPIRVALIDDYEVVLAGLGRMLERYADRVEIVEIGVHARVDEPVDVALLDAFAQREPEAHAVARMVDNPMNHHVAVYTWDMRQQQIDASLEAGARGYLAKSLAASELVDALQQIAAGELVVGRSETRRTRADGLDWPGRAEGVTDRESEILAFIAQGLSNADIAELVHLSPNTVKTHIRAAYRKIGVSNRVEAVIWGARHGFRPDHRSVDHWLEQSPT</sequence>
<keyword evidence="2" id="KW-0597">Phosphoprotein</keyword>
<dbReference type="CDD" id="cd06170">
    <property type="entry name" value="LuxR_C_like"/>
    <property type="match status" value="1"/>
</dbReference>
<feature type="domain" description="HTH luxR-type" evidence="3">
    <location>
        <begin position="144"/>
        <end position="209"/>
    </location>
</feature>
<dbReference type="InterPro" id="IPR011006">
    <property type="entry name" value="CheY-like_superfamily"/>
</dbReference>
<gene>
    <name evidence="5" type="ORF">ACFSBI_03535</name>
</gene>
<evidence type="ECO:0000313" key="5">
    <source>
        <dbReference type="EMBL" id="MFD1720609.1"/>
    </source>
</evidence>
<dbReference type="PANTHER" id="PTHR43214">
    <property type="entry name" value="TWO-COMPONENT RESPONSE REGULATOR"/>
    <property type="match status" value="1"/>
</dbReference>
<dbReference type="EMBL" id="JBHUEA010000003">
    <property type="protein sequence ID" value="MFD1720609.1"/>
    <property type="molecule type" value="Genomic_DNA"/>
</dbReference>
<reference evidence="6" key="1">
    <citation type="journal article" date="2019" name="Int. J. Syst. Evol. Microbiol.">
        <title>The Global Catalogue of Microorganisms (GCM) 10K type strain sequencing project: providing services to taxonomists for standard genome sequencing and annotation.</title>
        <authorList>
            <consortium name="The Broad Institute Genomics Platform"/>
            <consortium name="The Broad Institute Genome Sequencing Center for Infectious Disease"/>
            <person name="Wu L."/>
            <person name="Ma J."/>
        </authorList>
    </citation>
    <scope>NUCLEOTIDE SEQUENCE [LARGE SCALE GENOMIC DNA]</scope>
    <source>
        <strain evidence="6">CGMCC 1.12471</strain>
    </source>
</reference>
<evidence type="ECO:0000259" key="4">
    <source>
        <dbReference type="PROSITE" id="PS50110"/>
    </source>
</evidence>
<accession>A0ABW4LCE4</accession>
<dbReference type="SUPFAM" id="SSF46894">
    <property type="entry name" value="C-terminal effector domain of the bipartite response regulators"/>
    <property type="match status" value="1"/>
</dbReference>
<proteinExistence type="predicted"/>
<keyword evidence="6" id="KW-1185">Reference proteome</keyword>
<protein>
    <submittedName>
        <fullName evidence="5">DNA-binding response regulator</fullName>
    </submittedName>
</protein>
<evidence type="ECO:0000256" key="1">
    <source>
        <dbReference type="ARBA" id="ARBA00023125"/>
    </source>
</evidence>